<evidence type="ECO:0000313" key="13">
    <source>
        <dbReference type="EMBL" id="KAB7502500.1"/>
    </source>
</evidence>
<keyword evidence="7" id="KW-0915">Sodium</keyword>
<evidence type="ECO:0000256" key="10">
    <source>
        <dbReference type="ARBA" id="ARBA00023201"/>
    </source>
</evidence>
<feature type="transmembrane region" description="Helical" evidence="12">
    <location>
        <begin position="27"/>
        <end position="49"/>
    </location>
</feature>
<keyword evidence="6 12" id="KW-1133">Transmembrane helix</keyword>
<dbReference type="PANTHER" id="PTHR42985:SF40">
    <property type="entry name" value="LD47995P-RELATED"/>
    <property type="match status" value="1"/>
</dbReference>
<dbReference type="Proteomes" id="UP000326759">
    <property type="component" value="Unassembled WGS sequence"/>
</dbReference>
<evidence type="ECO:0000256" key="5">
    <source>
        <dbReference type="ARBA" id="ARBA00022692"/>
    </source>
</evidence>
<gene>
    <name evidence="13" type="ORF">Anas_13110</name>
</gene>
<keyword evidence="9 12" id="KW-0472">Membrane</keyword>
<comment type="subcellular location">
    <subcellularLocation>
        <location evidence="1">Cell membrane</location>
        <topology evidence="1">Multi-pass membrane protein</topology>
    </subcellularLocation>
</comment>
<dbReference type="InterPro" id="IPR051163">
    <property type="entry name" value="Sodium:Solute_Symporter_SSF"/>
</dbReference>
<dbReference type="GO" id="GO:0005886">
    <property type="term" value="C:plasma membrane"/>
    <property type="evidence" value="ECO:0007669"/>
    <property type="project" value="UniProtKB-SubCell"/>
</dbReference>
<comment type="caution">
    <text evidence="13">The sequence shown here is derived from an EMBL/GenBank/DDBJ whole genome shotgun (WGS) entry which is preliminary data.</text>
</comment>
<keyword evidence="10" id="KW-0739">Sodium transport</keyword>
<evidence type="ECO:0000256" key="2">
    <source>
        <dbReference type="ARBA" id="ARBA00006434"/>
    </source>
</evidence>
<evidence type="ECO:0000256" key="1">
    <source>
        <dbReference type="ARBA" id="ARBA00004651"/>
    </source>
</evidence>
<dbReference type="PANTHER" id="PTHR42985">
    <property type="entry name" value="SODIUM-COUPLED MONOCARBOXYLATE TRANSPORTER"/>
    <property type="match status" value="1"/>
</dbReference>
<evidence type="ECO:0000256" key="11">
    <source>
        <dbReference type="RuleBase" id="RU362091"/>
    </source>
</evidence>
<dbReference type="InterPro" id="IPR001734">
    <property type="entry name" value="Na/solute_symporter"/>
</dbReference>
<dbReference type="Pfam" id="PF00474">
    <property type="entry name" value="SSF"/>
    <property type="match status" value="1"/>
</dbReference>
<dbReference type="EMBL" id="SEYY01007376">
    <property type="protein sequence ID" value="KAB7502500.1"/>
    <property type="molecule type" value="Genomic_DNA"/>
</dbReference>
<dbReference type="GO" id="GO:0015293">
    <property type="term" value="F:symporter activity"/>
    <property type="evidence" value="ECO:0007669"/>
    <property type="project" value="TreeGrafter"/>
</dbReference>
<organism evidence="13 14">
    <name type="scientific">Armadillidium nasatum</name>
    <dbReference type="NCBI Taxonomy" id="96803"/>
    <lineage>
        <taxon>Eukaryota</taxon>
        <taxon>Metazoa</taxon>
        <taxon>Ecdysozoa</taxon>
        <taxon>Arthropoda</taxon>
        <taxon>Crustacea</taxon>
        <taxon>Multicrustacea</taxon>
        <taxon>Malacostraca</taxon>
        <taxon>Eumalacostraca</taxon>
        <taxon>Peracarida</taxon>
        <taxon>Isopoda</taxon>
        <taxon>Oniscidea</taxon>
        <taxon>Crinocheta</taxon>
        <taxon>Armadillidiidae</taxon>
        <taxon>Armadillidium</taxon>
    </lineage>
</organism>
<keyword evidence="3" id="KW-0813">Transport</keyword>
<feature type="transmembrane region" description="Helical" evidence="12">
    <location>
        <begin position="113"/>
        <end position="137"/>
    </location>
</feature>
<evidence type="ECO:0000256" key="6">
    <source>
        <dbReference type="ARBA" id="ARBA00022989"/>
    </source>
</evidence>
<keyword evidence="5 12" id="KW-0812">Transmembrane</keyword>
<keyword evidence="4" id="KW-1003">Cell membrane</keyword>
<feature type="transmembrane region" description="Helical" evidence="12">
    <location>
        <begin position="213"/>
        <end position="233"/>
    </location>
</feature>
<evidence type="ECO:0000256" key="9">
    <source>
        <dbReference type="ARBA" id="ARBA00023136"/>
    </source>
</evidence>
<protein>
    <submittedName>
        <fullName evidence="13">Sodium-coupled monocarboxylate transporter 2</fullName>
    </submittedName>
</protein>
<dbReference type="PROSITE" id="PS50283">
    <property type="entry name" value="NA_SOLUT_SYMP_3"/>
    <property type="match status" value="1"/>
</dbReference>
<feature type="transmembrane region" description="Helical" evidence="12">
    <location>
        <begin position="179"/>
        <end position="201"/>
    </location>
</feature>
<evidence type="ECO:0000256" key="4">
    <source>
        <dbReference type="ARBA" id="ARBA00022475"/>
    </source>
</evidence>
<keyword evidence="8" id="KW-0406">Ion transport</keyword>
<reference evidence="13 14" key="1">
    <citation type="journal article" date="2019" name="PLoS Biol.">
        <title>Sex chromosomes control vertical transmission of feminizing Wolbachia symbionts in an isopod.</title>
        <authorList>
            <person name="Becking T."/>
            <person name="Chebbi M.A."/>
            <person name="Giraud I."/>
            <person name="Moumen B."/>
            <person name="Laverre T."/>
            <person name="Caubet Y."/>
            <person name="Peccoud J."/>
            <person name="Gilbert C."/>
            <person name="Cordaux R."/>
        </authorList>
    </citation>
    <scope>NUCLEOTIDE SEQUENCE [LARGE SCALE GENOMIC DNA]</scope>
    <source>
        <strain evidence="13">ANa2</strain>
        <tissue evidence="13">Whole body excluding digestive tract and cuticle</tissue>
    </source>
</reference>
<keyword evidence="14" id="KW-1185">Reference proteome</keyword>
<dbReference type="OrthoDB" id="6132759at2759"/>
<dbReference type="InterPro" id="IPR038377">
    <property type="entry name" value="Na/Glc_symporter_sf"/>
</dbReference>
<evidence type="ECO:0000256" key="7">
    <source>
        <dbReference type="ARBA" id="ARBA00023053"/>
    </source>
</evidence>
<evidence type="ECO:0000256" key="3">
    <source>
        <dbReference type="ARBA" id="ARBA00022448"/>
    </source>
</evidence>
<evidence type="ECO:0000313" key="14">
    <source>
        <dbReference type="Proteomes" id="UP000326759"/>
    </source>
</evidence>
<evidence type="ECO:0000256" key="12">
    <source>
        <dbReference type="SAM" id="Phobius"/>
    </source>
</evidence>
<dbReference type="AlphaFoldDB" id="A0A5N5TC55"/>
<name>A0A5N5TC55_9CRUS</name>
<proteinExistence type="inferred from homology"/>
<feature type="transmembrane region" description="Helical" evidence="12">
    <location>
        <begin position="71"/>
        <end position="92"/>
    </location>
</feature>
<sequence>MHVEVAVDVAEEKGGIRAVIWTDFFQMFVMVLGVIIVIIVGCVLNGGFIETLYTASKGGRLDMFNMSLNPFVRHTFFNTMSFGFINFVRIYGMEQYSVQRIFSVKSVKKAKKVATFSIFGVIILLFPICFAGLVVFANYAGCDPMALGIIKKKDQIMPYFVMDKLSFIPGLQGLFFPVLFHQLMCGFALVTGAVYIGLAILASNTKGLAEITIKVAGAYSGPVVGVFLIGFFLPKCNIKGVWTGFILSYNDQKYFSSENLTTIDENSEDSESED</sequence>
<evidence type="ECO:0000256" key="8">
    <source>
        <dbReference type="ARBA" id="ARBA00023065"/>
    </source>
</evidence>
<comment type="similarity">
    <text evidence="2 11">Belongs to the sodium:solute symporter (SSF) (TC 2.A.21) family.</text>
</comment>
<dbReference type="GO" id="GO:0006814">
    <property type="term" value="P:sodium ion transport"/>
    <property type="evidence" value="ECO:0007669"/>
    <property type="project" value="UniProtKB-KW"/>
</dbReference>
<dbReference type="Gene3D" id="1.20.1730.10">
    <property type="entry name" value="Sodium/glucose cotransporter"/>
    <property type="match status" value="1"/>
</dbReference>
<accession>A0A5N5TC55</accession>